<evidence type="ECO:0000313" key="18">
    <source>
        <dbReference type="EMBL" id="PWF24012.1"/>
    </source>
</evidence>
<evidence type="ECO:0000256" key="9">
    <source>
        <dbReference type="ARBA" id="ARBA00023065"/>
    </source>
</evidence>
<dbReference type="InterPro" id="IPR011662">
    <property type="entry name" value="Secretin/TonB_short_N"/>
</dbReference>
<feature type="chain" id="PRO_5016152170" evidence="16">
    <location>
        <begin position="35"/>
        <end position="820"/>
    </location>
</feature>
<evidence type="ECO:0000256" key="13">
    <source>
        <dbReference type="ARBA" id="ARBA00023237"/>
    </source>
</evidence>
<reference evidence="19" key="1">
    <citation type="submission" date="2018-05" db="EMBL/GenBank/DDBJ databases">
        <authorList>
            <person name="Li Y."/>
        </authorList>
    </citation>
    <scope>NUCLEOTIDE SEQUENCE [LARGE SCALE GENOMIC DNA]</scope>
    <source>
        <strain evidence="19">3d-2-2</strain>
    </source>
</reference>
<feature type="signal peptide" evidence="16">
    <location>
        <begin position="1"/>
        <end position="34"/>
    </location>
</feature>
<dbReference type="Gene3D" id="2.40.170.20">
    <property type="entry name" value="TonB-dependent receptor, beta-barrel domain"/>
    <property type="match status" value="1"/>
</dbReference>
<evidence type="ECO:0000256" key="10">
    <source>
        <dbReference type="ARBA" id="ARBA00023077"/>
    </source>
</evidence>
<gene>
    <name evidence="18" type="ORF">DD235_06715</name>
</gene>
<dbReference type="AlphaFoldDB" id="A0A2V1JYN2"/>
<protein>
    <submittedName>
        <fullName evidence="18">TonB-dependent siderophore receptor</fullName>
    </submittedName>
</protein>
<name>A0A2V1JYN2_9BURK</name>
<comment type="similarity">
    <text evidence="2 14 15">Belongs to the TonB-dependent receptor family.</text>
</comment>
<dbReference type="Gene3D" id="2.170.130.10">
    <property type="entry name" value="TonB-dependent receptor, plug domain"/>
    <property type="match status" value="1"/>
</dbReference>
<accession>A0A2V1JYN2</accession>
<comment type="subcellular location">
    <subcellularLocation>
        <location evidence="1 14">Cell outer membrane</location>
        <topology evidence="1 14">Multi-pass membrane protein</topology>
    </subcellularLocation>
</comment>
<organism evidence="18 19">
    <name type="scientific">Corticimicrobacter populi</name>
    <dbReference type="NCBI Taxonomy" id="2175229"/>
    <lineage>
        <taxon>Bacteria</taxon>
        <taxon>Pseudomonadati</taxon>
        <taxon>Pseudomonadota</taxon>
        <taxon>Betaproteobacteria</taxon>
        <taxon>Burkholderiales</taxon>
        <taxon>Alcaligenaceae</taxon>
        <taxon>Corticimicrobacter</taxon>
    </lineage>
</organism>
<keyword evidence="13 14" id="KW-0998">Cell outer membrane</keyword>
<evidence type="ECO:0000256" key="12">
    <source>
        <dbReference type="ARBA" id="ARBA00023170"/>
    </source>
</evidence>
<keyword evidence="3 14" id="KW-0813">Transport</keyword>
<evidence type="ECO:0000256" key="15">
    <source>
        <dbReference type="RuleBase" id="RU003357"/>
    </source>
</evidence>
<sequence length="820" mass="89769">MRRTPLPNAFTLRSLVLALSLSAAHGMLPPPAYAQPATPQTDSGHQAQIDFSIPAGSLGTAIGQFGLQAGIPIRADAELIQGLTTSGLEGRYTPTAGLQRLLSGSRLEAIPSPQGGFILQSIRTQAGMQTLDTITVRGSGSATTEGTQSYMSDTISIGKGDRTLREIPQAVSVITRQRIEDQNITDIHEALQNAPGVTLISNEPGGHAYSRGFFIDSYQFDGVPLERQLYARGSSFNSDMAIYDRVEILRGAQGLFEGAGNPSGSINLVRKRPTHERQAILSTTIGSWDTGSVQADLGGPLNANGTVRGRLVAHYGKANSFRDYLNARERTLYAALDIDLGPATTLGLGFSSEKPYGRMDWQGLPNYPDGSMPDYGRSTNLSTPWSRRSKAQDTYYLDLGHRFNEDWAFKLSTVKVDEFNDQKYLLRRYRTGTPTSIHGDVYYFDMHSSTVGADAYLDGKTTLFGRALRLTAGANFSHQSSKDLWGWKRDIELFGSDYFGVSTIPEPSAAEILAANRMDDGYRSRKHGMYMAADYALTDRLNMILGGRLSSFNQTYTSDGAWGLSETNASISNEFTAFAGLSHALDAQWSVYGNYAEIFLPQSQRDVTGAFLTPITGRNYEVGIKGDILEGRALASFALFRTEQHNIAFEDDAVSETVANVQCGGTCYRSSATVRSQGFEAEINGEVLRGMQLSASYTYTSVKYLGDTPAVGYNISANTGLPRHILRLWANYRLPGEWHRLSVGGGMNVQSRAAGFGYNGRIQGGYTVLNARLAYQFTPAFSAALNIDNLTDKRYFSSTSYSHNFYGAPRNWMLTLRYQM</sequence>
<keyword evidence="12 18" id="KW-0675">Receptor</keyword>
<dbReference type="GO" id="GO:0015891">
    <property type="term" value="P:siderophore transport"/>
    <property type="evidence" value="ECO:0007669"/>
    <property type="project" value="InterPro"/>
</dbReference>
<keyword evidence="19" id="KW-1185">Reference proteome</keyword>
<dbReference type="CDD" id="cd01347">
    <property type="entry name" value="ligand_gated_channel"/>
    <property type="match status" value="1"/>
</dbReference>
<feature type="domain" description="Secretin/TonB short N-terminal" evidence="17">
    <location>
        <begin position="71"/>
        <end position="122"/>
    </location>
</feature>
<keyword evidence="6 14" id="KW-0812">Transmembrane</keyword>
<evidence type="ECO:0000256" key="16">
    <source>
        <dbReference type="SAM" id="SignalP"/>
    </source>
</evidence>
<dbReference type="InterPro" id="IPR010105">
    <property type="entry name" value="TonB_sidphr_rcpt"/>
</dbReference>
<evidence type="ECO:0000256" key="4">
    <source>
        <dbReference type="ARBA" id="ARBA00022452"/>
    </source>
</evidence>
<evidence type="ECO:0000259" key="17">
    <source>
        <dbReference type="SMART" id="SM00965"/>
    </source>
</evidence>
<evidence type="ECO:0000256" key="5">
    <source>
        <dbReference type="ARBA" id="ARBA00022496"/>
    </source>
</evidence>
<evidence type="ECO:0000256" key="3">
    <source>
        <dbReference type="ARBA" id="ARBA00022448"/>
    </source>
</evidence>
<dbReference type="PANTHER" id="PTHR32552">
    <property type="entry name" value="FERRICHROME IRON RECEPTOR-RELATED"/>
    <property type="match status" value="1"/>
</dbReference>
<comment type="caution">
    <text evidence="18">The sequence shown here is derived from an EMBL/GenBank/DDBJ whole genome shotgun (WGS) entry which is preliminary data.</text>
</comment>
<dbReference type="FunFam" id="2.170.130.10:FF:000010">
    <property type="entry name" value="Ferripyoverdine receptor"/>
    <property type="match status" value="1"/>
</dbReference>
<evidence type="ECO:0000256" key="1">
    <source>
        <dbReference type="ARBA" id="ARBA00004571"/>
    </source>
</evidence>
<keyword evidence="7 16" id="KW-0732">Signal</keyword>
<dbReference type="SUPFAM" id="SSF56935">
    <property type="entry name" value="Porins"/>
    <property type="match status" value="1"/>
</dbReference>
<dbReference type="SMART" id="SM00965">
    <property type="entry name" value="STN"/>
    <property type="match status" value="1"/>
</dbReference>
<evidence type="ECO:0000256" key="2">
    <source>
        <dbReference type="ARBA" id="ARBA00009810"/>
    </source>
</evidence>
<proteinExistence type="inferred from homology"/>
<evidence type="ECO:0000256" key="8">
    <source>
        <dbReference type="ARBA" id="ARBA00023004"/>
    </source>
</evidence>
<keyword evidence="5" id="KW-0410">Iron transport</keyword>
<dbReference type="EMBL" id="QETA01000002">
    <property type="protein sequence ID" value="PWF24012.1"/>
    <property type="molecule type" value="Genomic_DNA"/>
</dbReference>
<dbReference type="InterPro" id="IPR039426">
    <property type="entry name" value="TonB-dep_rcpt-like"/>
</dbReference>
<dbReference type="GO" id="GO:0015344">
    <property type="term" value="F:siderophore uptake transmembrane transporter activity"/>
    <property type="evidence" value="ECO:0007669"/>
    <property type="project" value="TreeGrafter"/>
</dbReference>
<dbReference type="InterPro" id="IPR037066">
    <property type="entry name" value="Plug_dom_sf"/>
</dbReference>
<keyword evidence="8" id="KW-0408">Iron</keyword>
<dbReference type="InterPro" id="IPR012910">
    <property type="entry name" value="Plug_dom"/>
</dbReference>
<dbReference type="InterPro" id="IPR036942">
    <property type="entry name" value="Beta-barrel_TonB_sf"/>
</dbReference>
<keyword evidence="4 14" id="KW-1134">Transmembrane beta strand</keyword>
<dbReference type="GO" id="GO:0009279">
    <property type="term" value="C:cell outer membrane"/>
    <property type="evidence" value="ECO:0007669"/>
    <property type="project" value="UniProtKB-SubCell"/>
</dbReference>
<dbReference type="Gene3D" id="3.55.50.30">
    <property type="match status" value="1"/>
</dbReference>
<dbReference type="NCBIfam" id="TIGR01783">
    <property type="entry name" value="TonB-siderophor"/>
    <property type="match status" value="1"/>
</dbReference>
<evidence type="ECO:0000256" key="14">
    <source>
        <dbReference type="PROSITE-ProRule" id="PRU01360"/>
    </source>
</evidence>
<dbReference type="Proteomes" id="UP000245212">
    <property type="component" value="Unassembled WGS sequence"/>
</dbReference>
<evidence type="ECO:0000313" key="19">
    <source>
        <dbReference type="Proteomes" id="UP000245212"/>
    </source>
</evidence>
<evidence type="ECO:0000256" key="11">
    <source>
        <dbReference type="ARBA" id="ARBA00023136"/>
    </source>
</evidence>
<evidence type="ECO:0000256" key="7">
    <source>
        <dbReference type="ARBA" id="ARBA00022729"/>
    </source>
</evidence>
<keyword evidence="11 14" id="KW-0472">Membrane</keyword>
<keyword evidence="9" id="KW-0406">Ion transport</keyword>
<evidence type="ECO:0000256" key="6">
    <source>
        <dbReference type="ARBA" id="ARBA00022692"/>
    </source>
</evidence>
<dbReference type="Pfam" id="PF07715">
    <property type="entry name" value="Plug"/>
    <property type="match status" value="1"/>
</dbReference>
<dbReference type="RefSeq" id="WP_109061291.1">
    <property type="nucleotide sequence ID" value="NZ_QETA01000002.1"/>
</dbReference>
<dbReference type="Pfam" id="PF00593">
    <property type="entry name" value="TonB_dep_Rec_b-barrel"/>
    <property type="match status" value="1"/>
</dbReference>
<dbReference type="PANTHER" id="PTHR32552:SF74">
    <property type="entry name" value="HYDROXAMATE SIDEROPHORE RECEPTOR FHUE"/>
    <property type="match status" value="1"/>
</dbReference>
<keyword evidence="10 15" id="KW-0798">TonB box</keyword>
<dbReference type="InterPro" id="IPR000531">
    <property type="entry name" value="Beta-barrel_TonB"/>
</dbReference>
<dbReference type="GO" id="GO:0038023">
    <property type="term" value="F:signaling receptor activity"/>
    <property type="evidence" value="ECO:0007669"/>
    <property type="project" value="InterPro"/>
</dbReference>
<dbReference type="PROSITE" id="PS52016">
    <property type="entry name" value="TONB_DEPENDENT_REC_3"/>
    <property type="match status" value="1"/>
</dbReference>